<keyword evidence="1" id="KW-1185">Reference proteome</keyword>
<evidence type="ECO:0000313" key="2">
    <source>
        <dbReference type="WBParaSite" id="PTRK_0000797550.1"/>
    </source>
</evidence>
<organism evidence="1 2">
    <name type="scientific">Parastrongyloides trichosuri</name>
    <name type="common">Possum-specific nematode worm</name>
    <dbReference type="NCBI Taxonomy" id="131310"/>
    <lineage>
        <taxon>Eukaryota</taxon>
        <taxon>Metazoa</taxon>
        <taxon>Ecdysozoa</taxon>
        <taxon>Nematoda</taxon>
        <taxon>Chromadorea</taxon>
        <taxon>Rhabditida</taxon>
        <taxon>Tylenchina</taxon>
        <taxon>Panagrolaimomorpha</taxon>
        <taxon>Strongyloidoidea</taxon>
        <taxon>Strongyloididae</taxon>
        <taxon>Parastrongyloides</taxon>
    </lineage>
</organism>
<accession>A0A0N4ZJ69</accession>
<name>A0A0N4ZJ69_PARTI</name>
<evidence type="ECO:0000313" key="1">
    <source>
        <dbReference type="Proteomes" id="UP000038045"/>
    </source>
</evidence>
<proteinExistence type="predicted"/>
<protein>
    <submittedName>
        <fullName evidence="2">IMV surface protein</fullName>
    </submittedName>
</protein>
<dbReference type="AlphaFoldDB" id="A0A0N4ZJ69"/>
<dbReference type="Proteomes" id="UP000038045">
    <property type="component" value="Unplaced"/>
</dbReference>
<reference evidence="2" key="1">
    <citation type="submission" date="2017-02" db="UniProtKB">
        <authorList>
            <consortium name="WormBaseParasite"/>
        </authorList>
    </citation>
    <scope>IDENTIFICATION</scope>
</reference>
<dbReference type="WBParaSite" id="PTRK_0000797550.1">
    <property type="protein sequence ID" value="PTRK_0000797550.1"/>
    <property type="gene ID" value="PTRK_0000797550"/>
</dbReference>
<sequence length="116" mass="13958">MASFKNECIQKYYKNDDGECDDEKRVITKEDEEKIKKYLIDQSSIMTKEDEDFANEYKYNEKIINSLVRLSSMVRETTESCKNNRKQIMKKFKATIQYNDFKKKVIHHEVNIKIDK</sequence>